<dbReference type="EMBL" id="CP059540">
    <property type="protein sequence ID" value="QMT17830.1"/>
    <property type="molecule type" value="Genomic_DNA"/>
</dbReference>
<evidence type="ECO:0000313" key="2">
    <source>
        <dbReference type="EMBL" id="QMT17830.1"/>
    </source>
</evidence>
<reference evidence="2 3" key="1">
    <citation type="submission" date="2020-07" db="EMBL/GenBank/DDBJ databases">
        <title>Screening of a cold-adapted Planococcus bacterium producing protease in traditional shrimp paste and protease identification by genome sequencing.</title>
        <authorList>
            <person name="Gao R."/>
            <person name="Leng W."/>
            <person name="Chu Q."/>
            <person name="Wu X."/>
            <person name="Liu H."/>
            <person name="Li X."/>
        </authorList>
    </citation>
    <scope>NUCLEOTIDE SEQUENCE [LARGE SCALE GENOMIC DNA]</scope>
    <source>
        <strain evidence="2 3">XJ11</strain>
    </source>
</reference>
<feature type="compositionally biased region" description="Basic and acidic residues" evidence="1">
    <location>
        <begin position="1"/>
        <end position="36"/>
    </location>
</feature>
<name>A0A7D7MGP2_PLAMR</name>
<feature type="region of interest" description="Disordered" evidence="1">
    <location>
        <begin position="1"/>
        <end position="58"/>
    </location>
</feature>
<dbReference type="KEGG" id="pdec:H1Q58_02030"/>
<protein>
    <submittedName>
        <fullName evidence="2">Uncharacterized protein</fullName>
    </submittedName>
</protein>
<dbReference type="RefSeq" id="WP_182092484.1">
    <property type="nucleotide sequence ID" value="NZ_CP059540.1"/>
</dbReference>
<feature type="compositionally biased region" description="Basic and acidic residues" evidence="1">
    <location>
        <begin position="43"/>
        <end position="58"/>
    </location>
</feature>
<dbReference type="Proteomes" id="UP000514716">
    <property type="component" value="Chromosome"/>
</dbReference>
<evidence type="ECO:0000313" key="3">
    <source>
        <dbReference type="Proteomes" id="UP000514716"/>
    </source>
</evidence>
<dbReference type="AlphaFoldDB" id="A0A7D7MGP2"/>
<organism evidence="2 3">
    <name type="scientific">Planococcus maritimus</name>
    <dbReference type="NCBI Taxonomy" id="192421"/>
    <lineage>
        <taxon>Bacteria</taxon>
        <taxon>Bacillati</taxon>
        <taxon>Bacillota</taxon>
        <taxon>Bacilli</taxon>
        <taxon>Bacillales</taxon>
        <taxon>Caryophanaceae</taxon>
        <taxon>Planococcus</taxon>
    </lineage>
</organism>
<accession>A0A7D7MGP2</accession>
<evidence type="ECO:0000256" key="1">
    <source>
        <dbReference type="SAM" id="MobiDB-lite"/>
    </source>
</evidence>
<proteinExistence type="predicted"/>
<keyword evidence="3" id="KW-1185">Reference proteome</keyword>
<gene>
    <name evidence="2" type="ORF">H1Q58_02030</name>
</gene>
<sequence length="58" mass="7071">MDKERKGQEGEKLLPDMEPARHQPREKEMDPMPDRELEYEENSNEKYRDRTPDNHNDD</sequence>